<dbReference type="FunFam" id="3.80.10.10:FF:000275">
    <property type="entry name" value="Leucine-rich repeat receptor-like protein kinase"/>
    <property type="match status" value="1"/>
</dbReference>
<dbReference type="InterPro" id="IPR011009">
    <property type="entry name" value="Kinase-like_dom_sf"/>
</dbReference>
<keyword evidence="12 18" id="KW-0675">Receptor</keyword>
<evidence type="ECO:0000256" key="10">
    <source>
        <dbReference type="ARBA" id="ARBA00022989"/>
    </source>
</evidence>
<evidence type="ECO:0000256" key="12">
    <source>
        <dbReference type="ARBA" id="ARBA00023170"/>
    </source>
</evidence>
<keyword evidence="6 16" id="KW-0732">Signal</keyword>
<evidence type="ECO:0000313" key="18">
    <source>
        <dbReference type="EMBL" id="VVA35059.1"/>
    </source>
</evidence>
<feature type="binding site" evidence="14">
    <location>
        <position position="752"/>
    </location>
    <ligand>
        <name>ATP</name>
        <dbReference type="ChEBI" id="CHEBI:30616"/>
    </ligand>
</feature>
<dbReference type="PROSITE" id="PS50011">
    <property type="entry name" value="PROTEIN_KINASE_DOM"/>
    <property type="match status" value="1"/>
</dbReference>
<evidence type="ECO:0000256" key="1">
    <source>
        <dbReference type="ARBA" id="ARBA00004479"/>
    </source>
</evidence>
<dbReference type="Gene3D" id="3.30.200.20">
    <property type="entry name" value="Phosphorylase Kinase, domain 1"/>
    <property type="match status" value="1"/>
</dbReference>
<keyword evidence="13" id="KW-0325">Glycoprotein</keyword>
<evidence type="ECO:0000256" key="11">
    <source>
        <dbReference type="ARBA" id="ARBA00023136"/>
    </source>
</evidence>
<dbReference type="PROSITE" id="PS51257">
    <property type="entry name" value="PROKAR_LIPOPROTEIN"/>
    <property type="match status" value="1"/>
</dbReference>
<dbReference type="FunFam" id="3.80.10.10:FF:000317">
    <property type="entry name" value="Inactive leucine-rich repeat receptor-like protein kinase"/>
    <property type="match status" value="1"/>
</dbReference>
<name>A0A5E4G5J1_PRUDU</name>
<comment type="subcellular location">
    <subcellularLocation>
        <location evidence="1">Membrane</location>
        <topology evidence="1">Single-pass type I membrane protein</topology>
    </subcellularLocation>
</comment>
<evidence type="ECO:0000256" key="13">
    <source>
        <dbReference type="ARBA" id="ARBA00023180"/>
    </source>
</evidence>
<dbReference type="Gene3D" id="3.80.10.10">
    <property type="entry name" value="Ribonuclease Inhibitor"/>
    <property type="match status" value="4"/>
</dbReference>
<sequence>MASLRLLQHMLPSILILASLQACMGDTTVPAQLNNDVLGLLVFKSDLHDPSSYLASWNEDDDSPCSWDFVQCNPATGRVSQLSLEGLGLLGRIGKGLQNLQHLKVLSLSNNNFSGDVSTEKLALPPNLESLNLSRNSLSGLLPTALVNMSSIKFLDLSENSLSGPLPDDLFDNCFSLRYLSLSGNLLQGPLPSTLPRCSVLNGLNLSNNHFSGNPDFASGIWSLKRLRTLDFSNNAFSGSAPQGISALHNLKVLLLQGNDFSGPVPADIGLCPHLGRVDLSYNLFTGALPDSLQRLNSLTFFSLSDNMFTGDFPQWIGNMSSLKYLDFSNNGFTGSLPASIGDLKSLSYLSLSNNKLVGAIPLSLAYCNELSVIRLRDNSFSGSIPEGLFDLGLEEIHFSQMGLTGSIPPGSSRLFESLKMLDLSRNNLKGNIPAEVGLFSNLRYLNLSWNNLQSRMPPELGFFQNLTVLDLRNSALFGSIPGDICDSGSLGILQLDGNSLNGPIPNEIGNCSSLYLMSLSHNNLSGLIPKSISKLNKLKILKLEYNELSGEIPQELGRLENLLAVNISYNRLVGRLPVGSVFQSLDQTALQGNLGICSPLLKGPCTMNVPKPLVLDPNAYNNQMGGHRHRDESPMSTTDRHHMFLSISAIVAISAATLIVVGVIIISLLNVSARRRPAFVETALESMCSSSSRSSSLASGKLILFDSRSSPEWISSPESLLNKASEIGEGVFGTVYKIPLGVQGRVVAIKKLVTSNIIQCLEDFDREVRILGKARHPNLIALKGYYWTPQMQLLVTEFATNGSLQSKLHERLPSTPPLSWANRFKILLGTAKGLAHLHHSYRPPIIHYNIKPSNILLDENYNPKISDFALVRLLTKIDQHVVSNRFQTALGYVAPELACQSLRVNEKCDVYGFGVLILELVTGRRPVEYGEDNVVILTDHVRVLLEQGNVLGCIDLSLGEYPEDEVLPVLKLALVCTSQIPSCRPTMAEVVQIMQIIKTPIPYTLEAF</sequence>
<feature type="signal peptide" evidence="16">
    <location>
        <begin position="1"/>
        <end position="25"/>
    </location>
</feature>
<dbReference type="Gene3D" id="1.10.510.10">
    <property type="entry name" value="Transferase(Phosphotransferase) domain 1"/>
    <property type="match status" value="1"/>
</dbReference>
<dbReference type="FunFam" id="3.80.10.10:FF:002656">
    <property type="entry name" value="Probably inactive leucine-rich repeat receptor-like protein kinase At3g28040"/>
    <property type="match status" value="1"/>
</dbReference>
<protein>
    <submittedName>
        <fullName evidence="18">PREDICTED: probable LRR receptor</fullName>
    </submittedName>
</protein>
<dbReference type="GO" id="GO:0005524">
    <property type="term" value="F:ATP binding"/>
    <property type="evidence" value="ECO:0007669"/>
    <property type="project" value="UniProtKB-UniRule"/>
</dbReference>
<dbReference type="PROSITE" id="PS00107">
    <property type="entry name" value="PROTEIN_KINASE_ATP"/>
    <property type="match status" value="1"/>
</dbReference>
<dbReference type="CDD" id="cd14066">
    <property type="entry name" value="STKc_IRAK"/>
    <property type="match status" value="1"/>
</dbReference>
<evidence type="ECO:0000259" key="17">
    <source>
        <dbReference type="PROSITE" id="PS50011"/>
    </source>
</evidence>
<dbReference type="InterPro" id="IPR017441">
    <property type="entry name" value="Protein_kinase_ATP_BS"/>
</dbReference>
<dbReference type="AlphaFoldDB" id="A0A5E4G5J1"/>
<dbReference type="FunFam" id="3.30.200.20:FF:000295">
    <property type="entry name" value="probable LRR receptor-like serine/threonine-protein kinase IRK"/>
    <property type="match status" value="1"/>
</dbReference>
<evidence type="ECO:0000256" key="9">
    <source>
        <dbReference type="ARBA" id="ARBA00022840"/>
    </source>
</evidence>
<keyword evidence="4" id="KW-0433">Leucine-rich repeat</keyword>
<organism evidence="18 19">
    <name type="scientific">Prunus dulcis</name>
    <name type="common">Almond</name>
    <name type="synonym">Amygdalus dulcis</name>
    <dbReference type="NCBI Taxonomy" id="3755"/>
    <lineage>
        <taxon>Eukaryota</taxon>
        <taxon>Viridiplantae</taxon>
        <taxon>Streptophyta</taxon>
        <taxon>Embryophyta</taxon>
        <taxon>Tracheophyta</taxon>
        <taxon>Spermatophyta</taxon>
        <taxon>Magnoliopsida</taxon>
        <taxon>eudicotyledons</taxon>
        <taxon>Gunneridae</taxon>
        <taxon>Pentapetalae</taxon>
        <taxon>rosids</taxon>
        <taxon>fabids</taxon>
        <taxon>Rosales</taxon>
        <taxon>Rosaceae</taxon>
        <taxon>Amygdaloideae</taxon>
        <taxon>Amygdaleae</taxon>
        <taxon>Prunus</taxon>
    </lineage>
</organism>
<evidence type="ECO:0000256" key="8">
    <source>
        <dbReference type="ARBA" id="ARBA00022741"/>
    </source>
</evidence>
<dbReference type="SUPFAM" id="SSF56112">
    <property type="entry name" value="Protein kinase-like (PK-like)"/>
    <property type="match status" value="1"/>
</dbReference>
<evidence type="ECO:0000256" key="6">
    <source>
        <dbReference type="ARBA" id="ARBA00022729"/>
    </source>
</evidence>
<dbReference type="Pfam" id="PF08263">
    <property type="entry name" value="LRRNT_2"/>
    <property type="match status" value="1"/>
</dbReference>
<evidence type="ECO:0000256" key="5">
    <source>
        <dbReference type="ARBA" id="ARBA00022692"/>
    </source>
</evidence>
<dbReference type="InterPro" id="IPR032675">
    <property type="entry name" value="LRR_dom_sf"/>
</dbReference>
<proteinExistence type="inferred from homology"/>
<dbReference type="PANTHER" id="PTHR48006">
    <property type="entry name" value="LEUCINE-RICH REPEAT-CONTAINING PROTEIN DDB_G0281931-RELATED"/>
    <property type="match status" value="1"/>
</dbReference>
<keyword evidence="11 15" id="KW-0472">Membrane</keyword>
<keyword evidence="5 15" id="KW-0812">Transmembrane</keyword>
<dbReference type="InterPro" id="IPR000719">
    <property type="entry name" value="Prot_kinase_dom"/>
</dbReference>
<keyword evidence="8 14" id="KW-0547">Nucleotide-binding</keyword>
<evidence type="ECO:0000256" key="14">
    <source>
        <dbReference type="PROSITE-ProRule" id="PRU10141"/>
    </source>
</evidence>
<evidence type="ECO:0000313" key="19">
    <source>
        <dbReference type="Proteomes" id="UP000327085"/>
    </source>
</evidence>
<evidence type="ECO:0000256" key="16">
    <source>
        <dbReference type="SAM" id="SignalP"/>
    </source>
</evidence>
<dbReference type="PANTHER" id="PTHR48006:SF96">
    <property type="entry name" value="PROTEIN KINASE DOMAIN-CONTAINING PROTEIN"/>
    <property type="match status" value="1"/>
</dbReference>
<dbReference type="Pfam" id="PF23598">
    <property type="entry name" value="LRR_14"/>
    <property type="match status" value="1"/>
</dbReference>
<dbReference type="Pfam" id="PF00560">
    <property type="entry name" value="LRR_1"/>
    <property type="match status" value="2"/>
</dbReference>
<dbReference type="SUPFAM" id="SSF52058">
    <property type="entry name" value="L domain-like"/>
    <property type="match status" value="1"/>
</dbReference>
<dbReference type="Gramene" id="VVA35059">
    <property type="protein sequence ID" value="VVA35059"/>
    <property type="gene ID" value="Prudul26B028370"/>
</dbReference>
<dbReference type="InterPro" id="IPR003591">
    <property type="entry name" value="Leu-rich_rpt_typical-subtyp"/>
</dbReference>
<dbReference type="Pfam" id="PF13855">
    <property type="entry name" value="LRR_8"/>
    <property type="match status" value="2"/>
</dbReference>
<dbReference type="Pfam" id="PF00069">
    <property type="entry name" value="Pkinase"/>
    <property type="match status" value="1"/>
</dbReference>
<dbReference type="EMBL" id="CABIKO010000367">
    <property type="protein sequence ID" value="VVA35059.1"/>
    <property type="molecule type" value="Genomic_DNA"/>
</dbReference>
<dbReference type="InParanoid" id="A0A5E4G5J1"/>
<dbReference type="PRINTS" id="PR00019">
    <property type="entry name" value="LEURICHRPT"/>
</dbReference>
<dbReference type="SUPFAM" id="SSF52047">
    <property type="entry name" value="RNI-like"/>
    <property type="match status" value="1"/>
</dbReference>
<dbReference type="InterPro" id="IPR051824">
    <property type="entry name" value="LRR_Rcpt-Like_S/T_Kinase"/>
</dbReference>
<feature type="chain" id="PRO_5022663865" evidence="16">
    <location>
        <begin position="26"/>
        <end position="1009"/>
    </location>
</feature>
<keyword evidence="10 15" id="KW-1133">Transmembrane helix</keyword>
<keyword evidence="9 14" id="KW-0067">ATP-binding</keyword>
<evidence type="ECO:0000256" key="2">
    <source>
        <dbReference type="ARBA" id="ARBA00009592"/>
    </source>
</evidence>
<evidence type="ECO:0000256" key="15">
    <source>
        <dbReference type="SAM" id="Phobius"/>
    </source>
</evidence>
<dbReference type="FunFam" id="1.10.510.10:FF:000267">
    <property type="entry name" value="probable LRR receptor-like serine/threonine-protein kinase IRK"/>
    <property type="match status" value="1"/>
</dbReference>
<keyword evidence="7" id="KW-0677">Repeat</keyword>
<feature type="transmembrane region" description="Helical" evidence="15">
    <location>
        <begin position="644"/>
        <end position="670"/>
    </location>
</feature>
<evidence type="ECO:0000256" key="4">
    <source>
        <dbReference type="ARBA" id="ARBA00022614"/>
    </source>
</evidence>
<gene>
    <name evidence="18" type="ORF">ALMOND_2B028370</name>
</gene>
<feature type="domain" description="Protein kinase" evidence="17">
    <location>
        <begin position="722"/>
        <end position="998"/>
    </location>
</feature>
<evidence type="ECO:0000256" key="3">
    <source>
        <dbReference type="ARBA" id="ARBA00022553"/>
    </source>
</evidence>
<dbReference type="InterPro" id="IPR001611">
    <property type="entry name" value="Leu-rich_rpt"/>
</dbReference>
<evidence type="ECO:0000256" key="7">
    <source>
        <dbReference type="ARBA" id="ARBA00022737"/>
    </source>
</evidence>
<dbReference type="InterPro" id="IPR013210">
    <property type="entry name" value="LRR_N_plant-typ"/>
</dbReference>
<dbReference type="GO" id="GO:0004672">
    <property type="term" value="F:protein kinase activity"/>
    <property type="evidence" value="ECO:0007669"/>
    <property type="project" value="InterPro"/>
</dbReference>
<accession>A0A5E4G5J1</accession>
<dbReference type="SMART" id="SM00369">
    <property type="entry name" value="LRR_TYP"/>
    <property type="match status" value="9"/>
</dbReference>
<dbReference type="FunCoup" id="A0A5E4G5J1">
    <property type="interactions" value="1222"/>
</dbReference>
<comment type="similarity">
    <text evidence="2">Belongs to the RLP family.</text>
</comment>
<dbReference type="OMA" id="WANRFKI"/>
<dbReference type="InterPro" id="IPR055414">
    <property type="entry name" value="LRR_R13L4/SHOC2-like"/>
</dbReference>
<dbReference type="GO" id="GO:0016020">
    <property type="term" value="C:membrane"/>
    <property type="evidence" value="ECO:0007669"/>
    <property type="project" value="UniProtKB-SubCell"/>
</dbReference>
<dbReference type="Proteomes" id="UP000327085">
    <property type="component" value="Chromosome 1"/>
</dbReference>
<reference evidence="19" key="1">
    <citation type="journal article" date="2020" name="Plant J.">
        <title>Transposons played a major role in the diversification between the closely related almond and peach genomes: results from the almond genome sequence.</title>
        <authorList>
            <person name="Alioto T."/>
            <person name="Alexiou K.G."/>
            <person name="Bardil A."/>
            <person name="Barteri F."/>
            <person name="Castanera R."/>
            <person name="Cruz F."/>
            <person name="Dhingra A."/>
            <person name="Duval H."/>
            <person name="Fernandez I Marti A."/>
            <person name="Frias L."/>
            <person name="Galan B."/>
            <person name="Garcia J.L."/>
            <person name="Howad W."/>
            <person name="Gomez-Garrido J."/>
            <person name="Gut M."/>
            <person name="Julca I."/>
            <person name="Morata J."/>
            <person name="Puigdomenech P."/>
            <person name="Ribeca P."/>
            <person name="Rubio Cabetas M.J."/>
            <person name="Vlasova A."/>
            <person name="Wirthensohn M."/>
            <person name="Garcia-Mas J."/>
            <person name="Gabaldon T."/>
            <person name="Casacuberta J.M."/>
            <person name="Arus P."/>
        </authorList>
    </citation>
    <scope>NUCLEOTIDE SEQUENCE [LARGE SCALE GENOMIC DNA]</scope>
    <source>
        <strain evidence="19">cv. Texas</strain>
    </source>
</reference>
<keyword evidence="3" id="KW-0597">Phosphoprotein</keyword>